<dbReference type="AlphaFoldDB" id="A0A9X4P7M6"/>
<sequence>MHPLFKRHFLALIASTLLLTACGGSDNEELHSKDLYGAYEVVTEGMSLTQLKTVIGTEPAGSRADGDDITIYTWVADEGSYLETTLHVNLQADYGVVGKTVLGPSGHKTASYL</sequence>
<feature type="signal peptide" evidence="1">
    <location>
        <begin position="1"/>
        <end position="21"/>
    </location>
</feature>
<organism evidence="2 3">
    <name type="scientific">Hydrogenophaga taeniospiralis CCUG 15921</name>
    <dbReference type="NCBI Taxonomy" id="1281780"/>
    <lineage>
        <taxon>Bacteria</taxon>
        <taxon>Pseudomonadati</taxon>
        <taxon>Pseudomonadota</taxon>
        <taxon>Betaproteobacteria</taxon>
        <taxon>Burkholderiales</taxon>
        <taxon>Comamonadaceae</taxon>
        <taxon>Hydrogenophaga</taxon>
    </lineage>
</organism>
<evidence type="ECO:0000313" key="2">
    <source>
        <dbReference type="EMBL" id="MDG5977323.1"/>
    </source>
</evidence>
<evidence type="ECO:0008006" key="4">
    <source>
        <dbReference type="Google" id="ProtNLM"/>
    </source>
</evidence>
<evidence type="ECO:0000313" key="3">
    <source>
        <dbReference type="Proteomes" id="UP001152876"/>
    </source>
</evidence>
<evidence type="ECO:0000256" key="1">
    <source>
        <dbReference type="SAM" id="SignalP"/>
    </source>
</evidence>
<feature type="chain" id="PRO_5040877988" description="Lipoprotein SmpA/OmlA domain-containing protein" evidence="1">
    <location>
        <begin position="22"/>
        <end position="113"/>
    </location>
</feature>
<protein>
    <recommendedName>
        <fullName evidence="4">Lipoprotein SmpA/OmlA domain-containing protein</fullName>
    </recommendedName>
</protein>
<accession>A0A9X4P7M6</accession>
<keyword evidence="3" id="KW-1185">Reference proteome</keyword>
<proteinExistence type="predicted"/>
<dbReference type="PROSITE" id="PS51257">
    <property type="entry name" value="PROKAR_LIPOPROTEIN"/>
    <property type="match status" value="1"/>
</dbReference>
<gene>
    <name evidence="2" type="ORF">H010_18842</name>
</gene>
<keyword evidence="1" id="KW-0732">Signal</keyword>
<name>A0A9X4P7M6_9BURK</name>
<reference evidence="2" key="1">
    <citation type="submission" date="2013-01" db="EMBL/GenBank/DDBJ databases">
        <title>Genome draft of Hydrogenophaga taeniospiralis 2K1.</title>
        <authorList>
            <person name="Gomila M."/>
            <person name="Lalucat J."/>
        </authorList>
    </citation>
    <scope>NUCLEOTIDE SEQUENCE</scope>
    <source>
        <strain evidence="2">CCUG 15921</strain>
    </source>
</reference>
<dbReference type="OrthoDB" id="571052at2"/>
<dbReference type="RefSeq" id="WP_068168023.1">
    <property type="nucleotide sequence ID" value="NZ_AOGK01000019.1"/>
</dbReference>
<dbReference type="EMBL" id="AOGK01000019">
    <property type="protein sequence ID" value="MDG5977323.1"/>
    <property type="molecule type" value="Genomic_DNA"/>
</dbReference>
<comment type="caution">
    <text evidence="2">The sequence shown here is derived from an EMBL/GenBank/DDBJ whole genome shotgun (WGS) entry which is preliminary data.</text>
</comment>
<dbReference type="Proteomes" id="UP001152876">
    <property type="component" value="Unassembled WGS sequence"/>
</dbReference>